<feature type="domain" description="COQ9 C-terminal" evidence="1">
    <location>
        <begin position="118"/>
        <end position="184"/>
    </location>
</feature>
<accession>A0ABS3KNX8</accession>
<evidence type="ECO:0000313" key="3">
    <source>
        <dbReference type="Proteomes" id="UP001518989"/>
    </source>
</evidence>
<sequence>MNDEDPMRDAVLRAMLPHVARLGWTPAALSAGLRDAGQPAAAGAGLFPRGMPGVVAQFAMLADREMVAAAGPLEGLRTPARIRALILARLAWLEPWRDAERRAVGLLALPWNAAAGGAILARTADSLWLAAGDDSTGFSRHSKRVTLGSVYAATLAFWLRDPAPAPGATAAFLDRRLDQVAQLGRRLRRTT</sequence>
<organism evidence="2 3">
    <name type="scientific">Roseomonas haemaphysalidis</name>
    <dbReference type="NCBI Taxonomy" id="2768162"/>
    <lineage>
        <taxon>Bacteria</taxon>
        <taxon>Pseudomonadati</taxon>
        <taxon>Pseudomonadota</taxon>
        <taxon>Alphaproteobacteria</taxon>
        <taxon>Acetobacterales</taxon>
        <taxon>Roseomonadaceae</taxon>
        <taxon>Roseomonas</taxon>
    </lineage>
</organism>
<gene>
    <name evidence="2" type="ORF">IAI61_08920</name>
</gene>
<dbReference type="RefSeq" id="WP_207416659.1">
    <property type="nucleotide sequence ID" value="NZ_CP061177.1"/>
</dbReference>
<evidence type="ECO:0000259" key="1">
    <source>
        <dbReference type="Pfam" id="PF08511"/>
    </source>
</evidence>
<comment type="caution">
    <text evidence="2">The sequence shown here is derived from an EMBL/GenBank/DDBJ whole genome shotgun (WGS) entry which is preliminary data.</text>
</comment>
<dbReference type="InterPro" id="IPR012762">
    <property type="entry name" value="Ubiq_biosynth_COQ9"/>
</dbReference>
<dbReference type="InterPro" id="IPR013718">
    <property type="entry name" value="COQ9_C"/>
</dbReference>
<dbReference type="Proteomes" id="UP001518989">
    <property type="component" value="Unassembled WGS sequence"/>
</dbReference>
<dbReference type="Gene3D" id="1.10.357.10">
    <property type="entry name" value="Tetracycline Repressor, domain 2"/>
    <property type="match status" value="1"/>
</dbReference>
<proteinExistence type="predicted"/>
<reference evidence="2 3" key="1">
    <citation type="submission" date="2020-09" db="EMBL/GenBank/DDBJ databases">
        <title>Roseomonas.</title>
        <authorList>
            <person name="Zhu W."/>
        </authorList>
    </citation>
    <scope>NUCLEOTIDE SEQUENCE [LARGE SCALE GENOMIC DNA]</scope>
    <source>
        <strain evidence="2 3">573</strain>
    </source>
</reference>
<evidence type="ECO:0000313" key="2">
    <source>
        <dbReference type="EMBL" id="MBO1079151.1"/>
    </source>
</evidence>
<dbReference type="Pfam" id="PF08511">
    <property type="entry name" value="COQ9"/>
    <property type="match status" value="1"/>
</dbReference>
<name>A0ABS3KNX8_9PROT</name>
<protein>
    <submittedName>
        <fullName evidence="2">COQ9 family protein</fullName>
    </submittedName>
</protein>
<dbReference type="NCBIfam" id="TIGR02396">
    <property type="entry name" value="diverge_rpsU"/>
    <property type="match status" value="1"/>
</dbReference>
<dbReference type="EMBL" id="JACTNG010000004">
    <property type="protein sequence ID" value="MBO1079151.1"/>
    <property type="molecule type" value="Genomic_DNA"/>
</dbReference>
<keyword evidence="3" id="KW-1185">Reference proteome</keyword>